<proteinExistence type="predicted"/>
<keyword evidence="1" id="KW-0472">Membrane</keyword>
<feature type="transmembrane region" description="Helical" evidence="1">
    <location>
        <begin position="49"/>
        <end position="69"/>
    </location>
</feature>
<comment type="caution">
    <text evidence="2">The sequence shown here is derived from an EMBL/GenBank/DDBJ whole genome shotgun (WGS) entry which is preliminary data.</text>
</comment>
<dbReference type="EMBL" id="JBFXLT010000089">
    <property type="protein sequence ID" value="KAL2809410.1"/>
    <property type="molecule type" value="Genomic_DNA"/>
</dbReference>
<keyword evidence="3" id="KW-1185">Reference proteome</keyword>
<organism evidence="2 3">
    <name type="scientific">Aspergillus granulosus</name>
    <dbReference type="NCBI Taxonomy" id="176169"/>
    <lineage>
        <taxon>Eukaryota</taxon>
        <taxon>Fungi</taxon>
        <taxon>Dikarya</taxon>
        <taxon>Ascomycota</taxon>
        <taxon>Pezizomycotina</taxon>
        <taxon>Eurotiomycetes</taxon>
        <taxon>Eurotiomycetidae</taxon>
        <taxon>Eurotiales</taxon>
        <taxon>Aspergillaceae</taxon>
        <taxon>Aspergillus</taxon>
        <taxon>Aspergillus subgen. Nidulantes</taxon>
    </lineage>
</organism>
<dbReference type="Pfam" id="PF14087">
    <property type="entry name" value="DUF4267"/>
    <property type="match status" value="1"/>
</dbReference>
<gene>
    <name evidence="2" type="ORF">BJX63DRAFT_423837</name>
</gene>
<evidence type="ECO:0000256" key="1">
    <source>
        <dbReference type="SAM" id="Phobius"/>
    </source>
</evidence>
<keyword evidence="1" id="KW-1133">Transmembrane helix</keyword>
<name>A0ABR4H1S2_9EURO</name>
<evidence type="ECO:0000313" key="3">
    <source>
        <dbReference type="Proteomes" id="UP001610334"/>
    </source>
</evidence>
<dbReference type="InterPro" id="IPR025363">
    <property type="entry name" value="DUF4267"/>
</dbReference>
<feature type="transmembrane region" description="Helical" evidence="1">
    <location>
        <begin position="111"/>
        <end position="129"/>
    </location>
</feature>
<protein>
    <submittedName>
        <fullName evidence="2">Uncharacterized protein</fullName>
    </submittedName>
</protein>
<accession>A0ABR4H1S2</accession>
<feature type="transmembrane region" description="Helical" evidence="1">
    <location>
        <begin position="81"/>
        <end position="99"/>
    </location>
</feature>
<sequence>MLPHFTPAHIPPLFVATATSLGGLLPFFSPSRALTDFGFPQRIASAKPAHPVMVIACARTTAIGLMLWTFYAQGKLVEFDIILTILGSYVGLVDGWVCWREGMRAKAGFRSLSGGVIALWGVSGLTSYFA</sequence>
<dbReference type="Proteomes" id="UP001610334">
    <property type="component" value="Unassembled WGS sequence"/>
</dbReference>
<keyword evidence="1" id="KW-0812">Transmembrane</keyword>
<reference evidence="2 3" key="1">
    <citation type="submission" date="2024-07" db="EMBL/GenBank/DDBJ databases">
        <title>Section-level genome sequencing and comparative genomics of Aspergillus sections Usti and Cavernicolus.</title>
        <authorList>
            <consortium name="Lawrence Berkeley National Laboratory"/>
            <person name="Nybo J.L."/>
            <person name="Vesth T.C."/>
            <person name="Theobald S."/>
            <person name="Frisvad J.C."/>
            <person name="Larsen T.O."/>
            <person name="Kjaerboelling I."/>
            <person name="Rothschild-Mancinelli K."/>
            <person name="Lyhne E.K."/>
            <person name="Kogle M.E."/>
            <person name="Barry K."/>
            <person name="Clum A."/>
            <person name="Na H."/>
            <person name="Ledsgaard L."/>
            <person name="Lin J."/>
            <person name="Lipzen A."/>
            <person name="Kuo A."/>
            <person name="Riley R."/>
            <person name="Mondo S."/>
            <person name="Labutti K."/>
            <person name="Haridas S."/>
            <person name="Pangalinan J."/>
            <person name="Salamov A.A."/>
            <person name="Simmons B.A."/>
            <person name="Magnuson J.K."/>
            <person name="Chen J."/>
            <person name="Drula E."/>
            <person name="Henrissat B."/>
            <person name="Wiebenga A."/>
            <person name="Lubbers R.J."/>
            <person name="Gomes A.C."/>
            <person name="Makela M.R."/>
            <person name="Stajich J."/>
            <person name="Grigoriev I.V."/>
            <person name="Mortensen U.H."/>
            <person name="De Vries R.P."/>
            <person name="Baker S.E."/>
            <person name="Andersen M.R."/>
        </authorList>
    </citation>
    <scope>NUCLEOTIDE SEQUENCE [LARGE SCALE GENOMIC DNA]</scope>
    <source>
        <strain evidence="2 3">CBS 588.65</strain>
    </source>
</reference>
<evidence type="ECO:0000313" key="2">
    <source>
        <dbReference type="EMBL" id="KAL2809410.1"/>
    </source>
</evidence>
<feature type="transmembrane region" description="Helical" evidence="1">
    <location>
        <begin position="12"/>
        <end position="28"/>
    </location>
</feature>